<proteinExistence type="predicted"/>
<gene>
    <name evidence="2" type="ORF">P3X46_009131</name>
</gene>
<dbReference type="Proteomes" id="UP001174677">
    <property type="component" value="Chromosome 5"/>
</dbReference>
<dbReference type="PANTHER" id="PTHR33642">
    <property type="entry name" value="COX1/OXI3 INTRON 1 PROTEIN-RELATED"/>
    <property type="match status" value="1"/>
</dbReference>
<evidence type="ECO:0008006" key="4">
    <source>
        <dbReference type="Google" id="ProtNLM"/>
    </source>
</evidence>
<evidence type="ECO:0000256" key="1">
    <source>
        <dbReference type="SAM" id="MobiDB-lite"/>
    </source>
</evidence>
<reference evidence="2" key="1">
    <citation type="journal article" date="2023" name="Plant Biotechnol. J.">
        <title>Chromosome-level wild Hevea brasiliensis genome provides new tools for genomic-assisted breeding and valuable loci to elevate rubber yield.</title>
        <authorList>
            <person name="Cheng H."/>
            <person name="Song X."/>
            <person name="Hu Y."/>
            <person name="Wu T."/>
            <person name="Yang Q."/>
            <person name="An Z."/>
            <person name="Feng S."/>
            <person name="Deng Z."/>
            <person name="Wu W."/>
            <person name="Zeng X."/>
            <person name="Tu M."/>
            <person name="Wang X."/>
            <person name="Huang H."/>
        </authorList>
    </citation>
    <scope>NUCLEOTIDE SEQUENCE</scope>
    <source>
        <strain evidence="2">MT/VB/25A 57/8</strain>
    </source>
</reference>
<evidence type="ECO:0000313" key="2">
    <source>
        <dbReference type="EMBL" id="KAJ9180947.1"/>
    </source>
</evidence>
<comment type="caution">
    <text evidence="2">The sequence shown here is derived from an EMBL/GenBank/DDBJ whole genome shotgun (WGS) entry which is preliminary data.</text>
</comment>
<organism evidence="2 3">
    <name type="scientific">Hevea brasiliensis</name>
    <name type="common">Para rubber tree</name>
    <name type="synonym">Siphonia brasiliensis</name>
    <dbReference type="NCBI Taxonomy" id="3981"/>
    <lineage>
        <taxon>Eukaryota</taxon>
        <taxon>Viridiplantae</taxon>
        <taxon>Streptophyta</taxon>
        <taxon>Embryophyta</taxon>
        <taxon>Tracheophyta</taxon>
        <taxon>Spermatophyta</taxon>
        <taxon>Magnoliopsida</taxon>
        <taxon>eudicotyledons</taxon>
        <taxon>Gunneridae</taxon>
        <taxon>Pentapetalae</taxon>
        <taxon>rosids</taxon>
        <taxon>fabids</taxon>
        <taxon>Malpighiales</taxon>
        <taxon>Euphorbiaceae</taxon>
        <taxon>Crotonoideae</taxon>
        <taxon>Micrandreae</taxon>
        <taxon>Hevea</taxon>
    </lineage>
</organism>
<feature type="compositionally biased region" description="Basic and acidic residues" evidence="1">
    <location>
        <begin position="394"/>
        <end position="405"/>
    </location>
</feature>
<dbReference type="PANTHER" id="PTHR33642:SF5">
    <property type="entry name" value="MATURASE"/>
    <property type="match status" value="1"/>
</dbReference>
<evidence type="ECO:0000313" key="3">
    <source>
        <dbReference type="Proteomes" id="UP001174677"/>
    </source>
</evidence>
<accession>A0ABQ9MKW9</accession>
<name>A0ABQ9MKW9_HEVBR</name>
<feature type="region of interest" description="Disordered" evidence="1">
    <location>
        <begin position="383"/>
        <end position="405"/>
    </location>
</feature>
<dbReference type="EMBL" id="JARPOI010000005">
    <property type="protein sequence ID" value="KAJ9180947.1"/>
    <property type="molecule type" value="Genomic_DNA"/>
</dbReference>
<sequence length="405" mass="44868">MPFVFPPSPALAAFLNKPSSLLCAAFLMESAGLTPKAEFYGRECCNNNWAMRDLIKYCKRMCLDRSRDAWRGGSLKSHYLIKISYARYADDLLLGIVGAVELLIEIQNESPNSYNPAEPFGRLGGINNNRRTSMVEFLDAVIREVPPRRPPYISFESGERLPPTLAIHSKFRNLGNSIPIKRCEGDERNRSPSDGVQLAETLGTIWSKRSPSGGISLLHSSVEQGAIGRSMTISRLGMSVGSCHCILRGSEGGGEGGGHLAGSMSSKFPIRIEAPIKRYSEGRDRGIISEEDHANPRGTLWRRRWRQRKLVRGHRDKSSVLLRCATTFTKSERLSTTRSGCAIFTQAHKHKSSARNIIPKYSKDSNIVNKEGGKTLAEFPNSIELGKLGPRQDPNNKEHSTTSLV</sequence>
<keyword evidence="3" id="KW-1185">Reference proteome</keyword>
<protein>
    <recommendedName>
        <fullName evidence="4">Reverse transcriptase domain-containing protein</fullName>
    </recommendedName>
</protein>